<feature type="region of interest" description="Disordered" evidence="5">
    <location>
        <begin position="402"/>
        <end position="433"/>
    </location>
</feature>
<evidence type="ECO:0000313" key="7">
    <source>
        <dbReference type="EMBL" id="KAL3815696.1"/>
    </source>
</evidence>
<proteinExistence type="inferred from homology"/>
<keyword evidence="8" id="KW-1185">Reference proteome</keyword>
<dbReference type="SUPFAM" id="SSF50978">
    <property type="entry name" value="WD40 repeat-like"/>
    <property type="match status" value="1"/>
</dbReference>
<sequence>MACHPARGEYVVTCGGGAVISPSVDDVVEDGDGLGTTGRGRMPLTRFRTTLWRLSDQNNDDVTSCDDDDGDYANGNSVPRLEPVVTIPHGMAGGTKSSSSSSSSSSSPWSSGWEQRVGQILWNPLLYPSNSSGDELRDIVDATPSNVVGGGNLLTVGWDVRSSISLWDISSPSDAADAREVWSTAHGTGVGSTRRRGGDDRYGGLAAMGAALPRRASWDPHDANRILATRGVDVVAYDLRCPPASSSGGGLGVIRSAHRYGVADVCHNPLQSNVVVTSGMDGIVKFWDLRVHLSSGCGGNDDAPSFVAPPLLKAVRGGHSHWTTRAIYNPFHDQLILTGGSDGIANLWRISSCSSAPLLELNGDEEDDGIISVGSGGNHIIAGEKCDDAANEDEDHARAKYNWAHESDDGDDESEKEDRSKSQRNNESNAQDVRVTRFECSDVTADLAWSAADPWIYATLSHDGAIVVHHVPSKEKYKILL</sequence>
<protein>
    <recommendedName>
        <fullName evidence="6">EIPR1-like beta-propeller domain-containing protein</fullName>
    </recommendedName>
</protein>
<name>A0ABD3RUB3_9STRA</name>
<accession>A0ABD3RUB3</accession>
<dbReference type="PANTHER" id="PTHR14205:SF15">
    <property type="entry name" value="EARP AND GARP COMPLEX-INTERACTING PROTEIN 1"/>
    <property type="match status" value="1"/>
</dbReference>
<comment type="similarity">
    <text evidence="1">Belongs to the WD repeat EIPR1 family.</text>
</comment>
<dbReference type="Gene3D" id="2.130.10.10">
    <property type="entry name" value="YVTN repeat-like/Quinoprotein amine dehydrogenase"/>
    <property type="match status" value="1"/>
</dbReference>
<dbReference type="InterPro" id="IPR059104">
    <property type="entry name" value="Beta-prop_EIPR1-like"/>
</dbReference>
<dbReference type="Pfam" id="PF23609">
    <property type="entry name" value="Beta-prop_EIPR1"/>
    <property type="match status" value="1"/>
</dbReference>
<dbReference type="Proteomes" id="UP001530377">
    <property type="component" value="Unassembled WGS sequence"/>
</dbReference>
<evidence type="ECO:0000259" key="6">
    <source>
        <dbReference type="Pfam" id="PF23609"/>
    </source>
</evidence>
<dbReference type="PROSITE" id="PS50082">
    <property type="entry name" value="WD_REPEATS_2"/>
    <property type="match status" value="1"/>
</dbReference>
<feature type="compositionally biased region" description="Low complexity" evidence="5">
    <location>
        <begin position="97"/>
        <end position="111"/>
    </location>
</feature>
<evidence type="ECO:0000256" key="2">
    <source>
        <dbReference type="ARBA" id="ARBA00022574"/>
    </source>
</evidence>
<feature type="region of interest" description="Disordered" evidence="5">
    <location>
        <begin position="57"/>
        <end position="111"/>
    </location>
</feature>
<feature type="domain" description="EIPR1-like beta-propeller" evidence="6">
    <location>
        <begin position="214"/>
        <end position="348"/>
    </location>
</feature>
<evidence type="ECO:0000256" key="4">
    <source>
        <dbReference type="PROSITE-ProRule" id="PRU00221"/>
    </source>
</evidence>
<dbReference type="PROSITE" id="PS00678">
    <property type="entry name" value="WD_REPEATS_1"/>
    <property type="match status" value="1"/>
</dbReference>
<dbReference type="AlphaFoldDB" id="A0ABD3RUB3"/>
<keyword evidence="2 4" id="KW-0853">WD repeat</keyword>
<organism evidence="7 8">
    <name type="scientific">Cyclostephanos tholiformis</name>
    <dbReference type="NCBI Taxonomy" id="382380"/>
    <lineage>
        <taxon>Eukaryota</taxon>
        <taxon>Sar</taxon>
        <taxon>Stramenopiles</taxon>
        <taxon>Ochrophyta</taxon>
        <taxon>Bacillariophyta</taxon>
        <taxon>Coscinodiscophyceae</taxon>
        <taxon>Thalassiosirophycidae</taxon>
        <taxon>Stephanodiscales</taxon>
        <taxon>Stephanodiscaceae</taxon>
        <taxon>Cyclostephanos</taxon>
    </lineage>
</organism>
<dbReference type="EMBL" id="JALLPB020000186">
    <property type="protein sequence ID" value="KAL3815696.1"/>
    <property type="molecule type" value="Genomic_DNA"/>
</dbReference>
<evidence type="ECO:0000256" key="1">
    <source>
        <dbReference type="ARBA" id="ARBA00005672"/>
    </source>
</evidence>
<comment type="caution">
    <text evidence="7">The sequence shown here is derived from an EMBL/GenBank/DDBJ whole genome shotgun (WGS) entry which is preliminary data.</text>
</comment>
<gene>
    <name evidence="7" type="ORF">ACHAXA_004876</name>
</gene>
<reference evidence="7 8" key="1">
    <citation type="submission" date="2024-10" db="EMBL/GenBank/DDBJ databases">
        <title>Updated reference genomes for cyclostephanoid diatoms.</title>
        <authorList>
            <person name="Roberts W.R."/>
            <person name="Alverson A.J."/>
        </authorList>
    </citation>
    <scope>NUCLEOTIDE SEQUENCE [LARGE SCALE GENOMIC DNA]</scope>
    <source>
        <strain evidence="7 8">AJA228-03</strain>
    </source>
</reference>
<evidence type="ECO:0000256" key="5">
    <source>
        <dbReference type="SAM" id="MobiDB-lite"/>
    </source>
</evidence>
<dbReference type="InterPro" id="IPR036322">
    <property type="entry name" value="WD40_repeat_dom_sf"/>
</dbReference>
<dbReference type="PANTHER" id="PTHR14205">
    <property type="entry name" value="WD-REPEAT PROTEIN"/>
    <property type="match status" value="1"/>
</dbReference>
<dbReference type="InterPro" id="IPR015943">
    <property type="entry name" value="WD40/YVTN_repeat-like_dom_sf"/>
</dbReference>
<evidence type="ECO:0000313" key="8">
    <source>
        <dbReference type="Proteomes" id="UP001530377"/>
    </source>
</evidence>
<dbReference type="SMART" id="SM00320">
    <property type="entry name" value="WD40"/>
    <property type="match status" value="3"/>
</dbReference>
<keyword evidence="3" id="KW-0677">Repeat</keyword>
<dbReference type="InterPro" id="IPR019775">
    <property type="entry name" value="WD40_repeat_CS"/>
</dbReference>
<dbReference type="InterPro" id="IPR040323">
    <property type="entry name" value="EIPR1"/>
</dbReference>
<evidence type="ECO:0000256" key="3">
    <source>
        <dbReference type="ARBA" id="ARBA00022737"/>
    </source>
</evidence>
<feature type="repeat" description="WD" evidence="4">
    <location>
        <begin position="255"/>
        <end position="290"/>
    </location>
</feature>
<dbReference type="InterPro" id="IPR001680">
    <property type="entry name" value="WD40_rpt"/>
</dbReference>